<dbReference type="InterPro" id="IPR050767">
    <property type="entry name" value="Sel1_AlgK"/>
</dbReference>
<dbReference type="InterPro" id="IPR011990">
    <property type="entry name" value="TPR-like_helical_dom_sf"/>
</dbReference>
<feature type="compositionally biased region" description="Low complexity" evidence="1">
    <location>
        <begin position="909"/>
        <end position="928"/>
    </location>
</feature>
<feature type="region of interest" description="Disordered" evidence="1">
    <location>
        <begin position="875"/>
        <end position="929"/>
    </location>
</feature>
<feature type="compositionally biased region" description="Basic and acidic residues" evidence="1">
    <location>
        <begin position="237"/>
        <end position="277"/>
    </location>
</feature>
<dbReference type="PANTHER" id="PTHR11102:SF160">
    <property type="entry name" value="ERAD-ASSOCIATED E3 UBIQUITIN-PROTEIN LIGASE COMPONENT HRD3"/>
    <property type="match status" value="1"/>
</dbReference>
<evidence type="ECO:0000256" key="1">
    <source>
        <dbReference type="SAM" id="MobiDB-lite"/>
    </source>
</evidence>
<dbReference type="PANTHER" id="PTHR11102">
    <property type="entry name" value="SEL-1-LIKE PROTEIN"/>
    <property type="match status" value="1"/>
</dbReference>
<dbReference type="Pfam" id="PF08238">
    <property type="entry name" value="Sel1"/>
    <property type="match status" value="4"/>
</dbReference>
<dbReference type="Proteomes" id="UP000433050">
    <property type="component" value="Unassembled WGS sequence"/>
</dbReference>
<sequence length="1156" mass="120413">MSEAAERAGMPLDQWLRGQLLGTTAAGTAAPAPAEAAGGVAELQRRIEQLTSEVGRLGNMVHPDTLPSNTDDAHAAHAATGYADAPYTPHAGAANAGTAHAGMTRPAMAAGAYAPMAASAYAPEEPAPVAAPPARPASTGSAYADQRLQEAIHEIDQRLASMHLIPPRTETPRTAPPSGPVTANAIEAAVAEIAARQNELDSAPRRRTAEAPAREPAPREPYSREPVSRGPYSGENVGRESVSRENLGRENLGRENPAREPRPAPARRESAPRDAISERFVRDPFAAGGFPPRAASTPTPALAPAAPAMSSAAVQTAVGDALSVLQGELGGMRQSLATLAPRRAVDELQRVVQQLADRVERSGSRDEDLRSTLVALRDMIGGLKLPEHPALLLGRIDALERKLDIVNAKMVDGATVARLQAQAGEIRELLARTLSSDSVRLLAEQVSMLATKVSDMAANEDRAFRTAVGSLERRLDTLADKIGNQPAPVIPLDDLVGRLDAIQTSLASARRELPAGMETMIKGLSERIERIERPISIPDNGPRLDDLSRQIGELTQRIEKAVAGAEIAGQLSSIERGVNDLFIQMEETRATFLAGSHPRPPGNGGNPNGGARIRREIAAVEAKAPTASAPTASAQTAPVAAAPMAAMPAVSAAPAPAAEAVATSPAEPVVEASFTPPPASIPKPFEPQLMRAALEELNRSAGAAAALGAGPVAAGAPASVPSAEIETTDTADIETADTPHSDEPAALDHRRDEASLLARALEDEFDFRPVDLDAQAAARGIVPGEAPAAATGAPSRAAFIAQARRAAQPAGTIPPELRSHIADRHRRQPTRWLARIRAMLLIGLCGSALAYGSWHLLTQLRDGQLRAFAPTSSATATLPPAARPAPTPDDVTGSIGKAAPRPQPPAGLPANPQGAPVGPAAPVAPIGPSSMSLPTELPGGIASQALRAAALGGDPGAAFEIARRFMDGEGVAPSAARAAEWYAYASANGSVPATYRLGMIYEKGMDGVPRDVAKARQLYVQAADAGNVSAMHNLGVLLASGVDNPPDYRNAAAWFTRAAEHGVRDSQYNLAVLYARGFGVAMNPPEAWRWFALAAAGGDGEAAAKRDEIGDRLDPRTLAAVRQEVEGWTPQVVDALANDSSATGWNDGMPRKTASR</sequence>
<dbReference type="EMBL" id="CACSAS010000001">
    <property type="protein sequence ID" value="CAA0113830.1"/>
    <property type="molecule type" value="Genomic_DNA"/>
</dbReference>
<keyword evidence="3" id="KW-1185">Reference proteome</keyword>
<dbReference type="SMART" id="SM00671">
    <property type="entry name" value="SEL1"/>
    <property type="match status" value="4"/>
</dbReference>
<feature type="region of interest" description="Disordered" evidence="1">
    <location>
        <begin position="197"/>
        <end position="277"/>
    </location>
</feature>
<feature type="compositionally biased region" description="Basic and acidic residues" evidence="1">
    <location>
        <begin position="198"/>
        <end position="227"/>
    </location>
</feature>
<dbReference type="Gene3D" id="1.25.40.10">
    <property type="entry name" value="Tetratricopeptide repeat domain"/>
    <property type="match status" value="1"/>
</dbReference>
<dbReference type="SUPFAM" id="SSF81901">
    <property type="entry name" value="HCP-like"/>
    <property type="match status" value="1"/>
</dbReference>
<evidence type="ECO:0000313" key="2">
    <source>
        <dbReference type="EMBL" id="CAA0113830.1"/>
    </source>
</evidence>
<name>A0A5S9Q8C1_9HYPH</name>
<dbReference type="InterPro" id="IPR006597">
    <property type="entry name" value="Sel1-like"/>
</dbReference>
<proteinExistence type="predicted"/>
<dbReference type="AlphaFoldDB" id="A0A5S9Q8C1"/>
<organism evidence="2 3">
    <name type="scientific">Starkeya nomas</name>
    <dbReference type="NCBI Taxonomy" id="2666134"/>
    <lineage>
        <taxon>Bacteria</taxon>
        <taxon>Pseudomonadati</taxon>
        <taxon>Pseudomonadota</taxon>
        <taxon>Alphaproteobacteria</taxon>
        <taxon>Hyphomicrobiales</taxon>
        <taxon>Xanthobacteraceae</taxon>
        <taxon>Starkeya</taxon>
    </lineage>
</organism>
<reference evidence="2 3" key="1">
    <citation type="submission" date="2019-12" db="EMBL/GenBank/DDBJ databases">
        <authorList>
            <person name="Reyes-Prieto M."/>
        </authorList>
    </citation>
    <scope>NUCLEOTIDE SEQUENCE [LARGE SCALE GENOMIC DNA]</scope>
    <source>
        <strain evidence="2">HF14-78462</strain>
    </source>
</reference>
<accession>A0A5S9Q8C1</accession>
<gene>
    <name evidence="2" type="ORF">STARVERO_04275</name>
</gene>
<protein>
    <recommendedName>
        <fullName evidence="4">Localization factor PodJL</fullName>
    </recommendedName>
</protein>
<evidence type="ECO:0000313" key="3">
    <source>
        <dbReference type="Proteomes" id="UP000433050"/>
    </source>
</evidence>
<evidence type="ECO:0008006" key="4">
    <source>
        <dbReference type="Google" id="ProtNLM"/>
    </source>
</evidence>
<feature type="region of interest" description="Disordered" evidence="1">
    <location>
        <begin position="1137"/>
        <end position="1156"/>
    </location>
</feature>
<dbReference type="RefSeq" id="WP_159601451.1">
    <property type="nucleotide sequence ID" value="NZ_CACSAS010000001.1"/>
</dbReference>